<name>A0AA88HUY5_ARTSF</name>
<organism evidence="2 3">
    <name type="scientific">Artemia franciscana</name>
    <name type="common">Brine shrimp</name>
    <name type="synonym">Artemia sanfranciscana</name>
    <dbReference type="NCBI Taxonomy" id="6661"/>
    <lineage>
        <taxon>Eukaryota</taxon>
        <taxon>Metazoa</taxon>
        <taxon>Ecdysozoa</taxon>
        <taxon>Arthropoda</taxon>
        <taxon>Crustacea</taxon>
        <taxon>Branchiopoda</taxon>
        <taxon>Anostraca</taxon>
        <taxon>Artemiidae</taxon>
        <taxon>Artemia</taxon>
    </lineage>
</organism>
<dbReference type="AlphaFoldDB" id="A0AA88HUY5"/>
<evidence type="ECO:0008006" key="4">
    <source>
        <dbReference type="Google" id="ProtNLM"/>
    </source>
</evidence>
<feature type="region of interest" description="Disordered" evidence="1">
    <location>
        <begin position="176"/>
        <end position="261"/>
    </location>
</feature>
<dbReference type="PANTHER" id="PTHR21580">
    <property type="entry name" value="SHIPPO-1-RELATED"/>
    <property type="match status" value="1"/>
</dbReference>
<dbReference type="InterPro" id="IPR051291">
    <property type="entry name" value="CIMAP"/>
</dbReference>
<feature type="region of interest" description="Disordered" evidence="1">
    <location>
        <begin position="1"/>
        <end position="50"/>
    </location>
</feature>
<evidence type="ECO:0000313" key="2">
    <source>
        <dbReference type="EMBL" id="KAK2716315.1"/>
    </source>
</evidence>
<feature type="compositionally biased region" description="Low complexity" evidence="1">
    <location>
        <begin position="1"/>
        <end position="24"/>
    </location>
</feature>
<sequence>MNNSRRSFQSRRSSSETSKSSMGSGTQGNYTPTKRRGPIAAEFQTPGPATIVLPSSIGINIQESTIKKAPAFSFGSKPEDKLESPGPGPGQYNVTKLTYKGKDEHPAPTIAGRPKDPKKDLTPAPGTYCPEKGEKVIGEHTPAYSFGTKLKIEKPDNIPAPNSYSIPPAIGVAPAYTISGKGKTQPPPMLPGPGQYDSSSPDKIKPKSPAYSLSSRTHLPSDSTQKPGPGAHSPEKVHLEGGKRYSFGVKHSPYLGSLKAH</sequence>
<dbReference type="PANTHER" id="PTHR21580:SF28">
    <property type="entry name" value="BOREALIN N-TERMINAL DOMAIN-CONTAINING PROTEIN-RELATED"/>
    <property type="match status" value="1"/>
</dbReference>
<evidence type="ECO:0000313" key="3">
    <source>
        <dbReference type="Proteomes" id="UP001187531"/>
    </source>
</evidence>
<feature type="compositionally biased region" description="Polar residues" evidence="1">
    <location>
        <begin position="211"/>
        <end position="226"/>
    </location>
</feature>
<dbReference type="Proteomes" id="UP001187531">
    <property type="component" value="Unassembled WGS sequence"/>
</dbReference>
<protein>
    <recommendedName>
        <fullName evidence="4">Outer dense fiber protein 3</fullName>
    </recommendedName>
</protein>
<evidence type="ECO:0000256" key="1">
    <source>
        <dbReference type="SAM" id="MobiDB-lite"/>
    </source>
</evidence>
<proteinExistence type="predicted"/>
<dbReference type="InterPro" id="IPR010736">
    <property type="entry name" value="SHIPPO-rpt"/>
</dbReference>
<feature type="region of interest" description="Disordered" evidence="1">
    <location>
        <begin position="70"/>
        <end position="135"/>
    </location>
</feature>
<comment type="caution">
    <text evidence="2">The sequence shown here is derived from an EMBL/GenBank/DDBJ whole genome shotgun (WGS) entry which is preliminary data.</text>
</comment>
<dbReference type="GO" id="GO:0005856">
    <property type="term" value="C:cytoskeleton"/>
    <property type="evidence" value="ECO:0007669"/>
    <property type="project" value="TreeGrafter"/>
</dbReference>
<gene>
    <name evidence="2" type="ORF">QYM36_010779</name>
</gene>
<dbReference type="EMBL" id="JAVRJZ010000012">
    <property type="protein sequence ID" value="KAK2716315.1"/>
    <property type="molecule type" value="Genomic_DNA"/>
</dbReference>
<feature type="compositionally biased region" description="Basic and acidic residues" evidence="1">
    <location>
        <begin position="233"/>
        <end position="243"/>
    </location>
</feature>
<reference evidence="2" key="1">
    <citation type="submission" date="2023-07" db="EMBL/GenBank/DDBJ databases">
        <title>Chromosome-level genome assembly of Artemia franciscana.</title>
        <authorList>
            <person name="Jo E."/>
        </authorList>
    </citation>
    <scope>NUCLEOTIDE SEQUENCE</scope>
    <source>
        <tissue evidence="2">Whole body</tissue>
    </source>
</reference>
<accession>A0AA88HUY5</accession>
<keyword evidence="3" id="KW-1185">Reference proteome</keyword>
<dbReference type="Pfam" id="PF07004">
    <property type="entry name" value="SHIPPO-rpt"/>
    <property type="match status" value="5"/>
</dbReference>